<name>A0AAE1LFR3_9NEOP</name>
<dbReference type="EMBL" id="JAHWGI010000669">
    <property type="protein sequence ID" value="KAK3917044.1"/>
    <property type="molecule type" value="Genomic_DNA"/>
</dbReference>
<reference evidence="1" key="2">
    <citation type="journal article" date="2023" name="BMC Genomics">
        <title>Pest status, molecular evolution, and epigenetic factors derived from the genome assembly of Frankliniella fusca, a thysanopteran phytovirus vector.</title>
        <authorList>
            <person name="Catto M.A."/>
            <person name="Labadie P.E."/>
            <person name="Jacobson A.L."/>
            <person name="Kennedy G.G."/>
            <person name="Srinivasan R."/>
            <person name="Hunt B.G."/>
        </authorList>
    </citation>
    <scope>NUCLEOTIDE SEQUENCE</scope>
    <source>
        <strain evidence="1">PL_HMW_Pooled</strain>
    </source>
</reference>
<protein>
    <submittedName>
        <fullName evidence="1">Glutamate receptor ionotropic, kainate glr-3</fullName>
    </submittedName>
</protein>
<accession>A0AAE1LFR3</accession>
<evidence type="ECO:0000313" key="1">
    <source>
        <dbReference type="EMBL" id="KAK3917044.1"/>
    </source>
</evidence>
<dbReference type="Proteomes" id="UP001219518">
    <property type="component" value="Unassembled WGS sequence"/>
</dbReference>
<reference evidence="1" key="1">
    <citation type="submission" date="2021-07" db="EMBL/GenBank/DDBJ databases">
        <authorList>
            <person name="Catto M.A."/>
            <person name="Jacobson A."/>
            <person name="Kennedy G."/>
            <person name="Labadie P."/>
            <person name="Hunt B.G."/>
            <person name="Srinivasan R."/>
        </authorList>
    </citation>
    <scope>NUCLEOTIDE SEQUENCE</scope>
    <source>
        <strain evidence="1">PL_HMW_Pooled</strain>
        <tissue evidence="1">Head</tissue>
    </source>
</reference>
<gene>
    <name evidence="1" type="ORF">KUF71_026056</name>
</gene>
<keyword evidence="1" id="KW-0675">Receptor</keyword>
<organism evidence="1 2">
    <name type="scientific">Frankliniella fusca</name>
    <dbReference type="NCBI Taxonomy" id="407009"/>
    <lineage>
        <taxon>Eukaryota</taxon>
        <taxon>Metazoa</taxon>
        <taxon>Ecdysozoa</taxon>
        <taxon>Arthropoda</taxon>
        <taxon>Hexapoda</taxon>
        <taxon>Insecta</taxon>
        <taxon>Pterygota</taxon>
        <taxon>Neoptera</taxon>
        <taxon>Paraneoptera</taxon>
        <taxon>Thysanoptera</taxon>
        <taxon>Terebrantia</taxon>
        <taxon>Thripoidea</taxon>
        <taxon>Thripidae</taxon>
        <taxon>Frankliniella</taxon>
    </lineage>
</organism>
<keyword evidence="2" id="KW-1185">Reference proteome</keyword>
<dbReference type="AlphaFoldDB" id="A0AAE1LFR3"/>
<comment type="caution">
    <text evidence="1">The sequence shown here is derived from an EMBL/GenBank/DDBJ whole genome shotgun (WGS) entry which is preliminary data.</text>
</comment>
<proteinExistence type="predicted"/>
<sequence>MTFVRTEEVDMPDINEECENVCNLEFEEAMFSSAVVRIKQGRNCANLSIDHIVNLFENYRFAISVSLFPLERHSWEGDRRKTLKPE</sequence>
<evidence type="ECO:0000313" key="2">
    <source>
        <dbReference type="Proteomes" id="UP001219518"/>
    </source>
</evidence>